<dbReference type="EMBL" id="BNAP01000014">
    <property type="protein sequence ID" value="GHG95146.1"/>
    <property type="molecule type" value="Genomic_DNA"/>
</dbReference>
<evidence type="ECO:0000313" key="5">
    <source>
        <dbReference type="EMBL" id="GHG95146.1"/>
    </source>
</evidence>
<feature type="transmembrane region" description="Helical" evidence="3">
    <location>
        <begin position="277"/>
        <end position="298"/>
    </location>
</feature>
<reference evidence="5" key="1">
    <citation type="journal article" date="2014" name="Int. J. Syst. Evol. Microbiol.">
        <title>Complete genome sequence of Corynebacterium casei LMG S-19264T (=DSM 44701T), isolated from a smear-ripened cheese.</title>
        <authorList>
            <consortium name="US DOE Joint Genome Institute (JGI-PGF)"/>
            <person name="Walter F."/>
            <person name="Albersmeier A."/>
            <person name="Kalinowski J."/>
            <person name="Ruckert C."/>
        </authorList>
    </citation>
    <scope>NUCLEOTIDE SEQUENCE</scope>
    <source>
        <strain evidence="5">CGMCC 1.7081</strain>
    </source>
</reference>
<keyword evidence="3" id="KW-1133">Transmembrane helix</keyword>
<feature type="transmembrane region" description="Helical" evidence="3">
    <location>
        <begin position="157"/>
        <end position="178"/>
    </location>
</feature>
<dbReference type="EC" id="2.7.7.65" evidence="1"/>
<protein>
    <recommendedName>
        <fullName evidence="1">diguanylate cyclase</fullName>
        <ecNumber evidence="1">2.7.7.65</ecNumber>
    </recommendedName>
</protein>
<evidence type="ECO:0000256" key="3">
    <source>
        <dbReference type="SAM" id="Phobius"/>
    </source>
</evidence>
<name>A0A8J3H749_9RHOB</name>
<comment type="caution">
    <text evidence="5">The sequence shown here is derived from an EMBL/GenBank/DDBJ whole genome shotgun (WGS) entry which is preliminary data.</text>
</comment>
<dbReference type="NCBIfam" id="TIGR00254">
    <property type="entry name" value="GGDEF"/>
    <property type="match status" value="1"/>
</dbReference>
<dbReference type="PANTHER" id="PTHR45138">
    <property type="entry name" value="REGULATORY COMPONENTS OF SENSORY TRANSDUCTION SYSTEM"/>
    <property type="match status" value="1"/>
</dbReference>
<reference evidence="5" key="2">
    <citation type="submission" date="2020-09" db="EMBL/GenBank/DDBJ databases">
        <authorList>
            <person name="Sun Q."/>
            <person name="Zhou Y."/>
        </authorList>
    </citation>
    <scope>NUCLEOTIDE SEQUENCE</scope>
    <source>
        <strain evidence="5">CGMCC 1.7081</strain>
    </source>
</reference>
<dbReference type="InterPro" id="IPR029787">
    <property type="entry name" value="Nucleotide_cyclase"/>
</dbReference>
<gene>
    <name evidence="5" type="primary">pleD</name>
    <name evidence="5" type="ORF">GCM10010961_28630</name>
</gene>
<dbReference type="Pfam" id="PF00990">
    <property type="entry name" value="GGDEF"/>
    <property type="match status" value="1"/>
</dbReference>
<feature type="domain" description="GGDEF" evidence="4">
    <location>
        <begin position="344"/>
        <end position="479"/>
    </location>
</feature>
<proteinExistence type="predicted"/>
<evidence type="ECO:0000256" key="2">
    <source>
        <dbReference type="ARBA" id="ARBA00034247"/>
    </source>
</evidence>
<keyword evidence="3" id="KW-0472">Membrane</keyword>
<dbReference type="FunFam" id="3.30.70.270:FF:000001">
    <property type="entry name" value="Diguanylate cyclase domain protein"/>
    <property type="match status" value="1"/>
</dbReference>
<evidence type="ECO:0000313" key="6">
    <source>
        <dbReference type="Proteomes" id="UP000611500"/>
    </source>
</evidence>
<dbReference type="GO" id="GO:1902201">
    <property type="term" value="P:negative regulation of bacterial-type flagellum-dependent cell motility"/>
    <property type="evidence" value="ECO:0007669"/>
    <property type="project" value="TreeGrafter"/>
</dbReference>
<dbReference type="SMART" id="SM00267">
    <property type="entry name" value="GGDEF"/>
    <property type="match status" value="1"/>
</dbReference>
<dbReference type="SUPFAM" id="SSF55073">
    <property type="entry name" value="Nucleotide cyclase"/>
    <property type="match status" value="1"/>
</dbReference>
<organism evidence="5 6">
    <name type="scientific">Pseudodonghicola xiamenensis</name>
    <dbReference type="NCBI Taxonomy" id="337702"/>
    <lineage>
        <taxon>Bacteria</taxon>
        <taxon>Pseudomonadati</taxon>
        <taxon>Pseudomonadota</taxon>
        <taxon>Alphaproteobacteria</taxon>
        <taxon>Rhodobacterales</taxon>
        <taxon>Paracoccaceae</taxon>
        <taxon>Pseudodonghicola</taxon>
    </lineage>
</organism>
<dbReference type="InterPro" id="IPR000160">
    <property type="entry name" value="GGDEF_dom"/>
</dbReference>
<dbReference type="CDD" id="cd01949">
    <property type="entry name" value="GGDEF"/>
    <property type="match status" value="1"/>
</dbReference>
<keyword evidence="6" id="KW-1185">Reference proteome</keyword>
<feature type="transmembrane region" description="Helical" evidence="3">
    <location>
        <begin position="124"/>
        <end position="145"/>
    </location>
</feature>
<dbReference type="Gene3D" id="3.30.70.270">
    <property type="match status" value="1"/>
</dbReference>
<sequence>MTGKTVSQGTGRAAMYRGAAVVFLVALAASFLGGWTRPPGFLASVWPANALALGLFLRWPGAARPLGWAVLALAFVLVDLTTGADLQKVLLLNLANLVSIGLAYAVLASLPVEVLRLRVPVSMLWLCTAAILGGAGAGVIGALANPMLFGGTGSDGLIFWWATEVVNYIAFLPVVLSAPSLARLRRRRRTGLSIRKTDLLPAGAVALSCALAFEVGGPGAIALPVLALLWCGLVYPVFATSLFTLGVSVLTLVFFARGGMGDPLVAGGGALDQMTLFSVRLGASAVAIAPIMLSILTLHRNELMARLHRQATRDSLTGILNRTAFLADAQVILRGLKVPEGWPSAAAVLMLDLDHFKSVNDTYGHAAGDELLREVARRISANLRPHDLFGRLGGDEFAVFLRDCAPRQADEVAERLRAAIAAQPIQVTEGAAIEISASIGMTPVETGRHPSLDQLLERADQALYLAKEKGRNQVVITADLAALRRSLGRMGEAGASVPG</sequence>
<dbReference type="RefSeq" id="WP_084437073.1">
    <property type="nucleotide sequence ID" value="NZ_BNAP01000014.1"/>
</dbReference>
<dbReference type="GO" id="GO:0005886">
    <property type="term" value="C:plasma membrane"/>
    <property type="evidence" value="ECO:0007669"/>
    <property type="project" value="TreeGrafter"/>
</dbReference>
<dbReference type="PANTHER" id="PTHR45138:SF9">
    <property type="entry name" value="DIGUANYLATE CYCLASE DGCM-RELATED"/>
    <property type="match status" value="1"/>
</dbReference>
<accession>A0A8J3H749</accession>
<dbReference type="GO" id="GO:0052621">
    <property type="term" value="F:diguanylate cyclase activity"/>
    <property type="evidence" value="ECO:0007669"/>
    <property type="project" value="UniProtKB-EC"/>
</dbReference>
<feature type="transmembrane region" description="Helical" evidence="3">
    <location>
        <begin position="66"/>
        <end position="84"/>
    </location>
</feature>
<feature type="transmembrane region" description="Helical" evidence="3">
    <location>
        <begin position="14"/>
        <end position="35"/>
    </location>
</feature>
<comment type="catalytic activity">
    <reaction evidence="2">
        <text>2 GTP = 3',3'-c-di-GMP + 2 diphosphate</text>
        <dbReference type="Rhea" id="RHEA:24898"/>
        <dbReference type="ChEBI" id="CHEBI:33019"/>
        <dbReference type="ChEBI" id="CHEBI:37565"/>
        <dbReference type="ChEBI" id="CHEBI:58805"/>
        <dbReference type="EC" id="2.7.7.65"/>
    </reaction>
</comment>
<feature type="transmembrane region" description="Helical" evidence="3">
    <location>
        <begin position="233"/>
        <end position="256"/>
    </location>
</feature>
<dbReference type="Proteomes" id="UP000611500">
    <property type="component" value="Unassembled WGS sequence"/>
</dbReference>
<dbReference type="GO" id="GO:0043709">
    <property type="term" value="P:cell adhesion involved in single-species biofilm formation"/>
    <property type="evidence" value="ECO:0007669"/>
    <property type="project" value="TreeGrafter"/>
</dbReference>
<feature type="transmembrane region" description="Helical" evidence="3">
    <location>
        <begin position="199"/>
        <end position="227"/>
    </location>
</feature>
<feature type="transmembrane region" description="Helical" evidence="3">
    <location>
        <begin position="41"/>
        <end position="59"/>
    </location>
</feature>
<dbReference type="AlphaFoldDB" id="A0A8J3H749"/>
<evidence type="ECO:0000256" key="1">
    <source>
        <dbReference type="ARBA" id="ARBA00012528"/>
    </source>
</evidence>
<feature type="transmembrane region" description="Helical" evidence="3">
    <location>
        <begin position="90"/>
        <end position="112"/>
    </location>
</feature>
<dbReference type="PROSITE" id="PS50887">
    <property type="entry name" value="GGDEF"/>
    <property type="match status" value="1"/>
</dbReference>
<keyword evidence="3" id="KW-0812">Transmembrane</keyword>
<evidence type="ECO:0000259" key="4">
    <source>
        <dbReference type="PROSITE" id="PS50887"/>
    </source>
</evidence>
<dbReference type="InterPro" id="IPR043128">
    <property type="entry name" value="Rev_trsase/Diguanyl_cyclase"/>
</dbReference>
<dbReference type="InterPro" id="IPR050469">
    <property type="entry name" value="Diguanylate_Cyclase"/>
</dbReference>